<sequence length="497" mass="55776">MAYVLSNGGNTSGRFSGKAHQRFVLTATLLYLIDPVRGEPTTHGLDKHPHDDFWELDQPQKKFLDSFALICSTSRVGGETASAVSLEQGHPGGNVLRLARNSGVSETLLDQLHDILNDLTSVSQRDKKSKEMESVILDKIVILTEGKIRYIIRKICNQEACTSIGEAIAKMENSSAEGVDAMSFLHWVRDLPTLASLPDNADLRQLAYYVKWASRSKWIYAEQLEEVFEKQDGSLPLWLKYVYKLGRYYTAAKAMLKLAVRQPNIFPGIHIIAVNAPDQEHFSLGNQPCPLLTLLKNTILKNIANADPEELREKLGQTWLTDDPETKFRRACHGTLTVHAEMQLLNFYDQNPDLTPRLLFMGASKKACYLCNEFISRHPLSIGVSASHQKIYPSWMPAPCRSAVRQRQKVLLWTISQHLEQTIVRDLQTRLGMHRPSNMDSTAGPSLTTTATFSTELWTRHSASSGSVSNEEGWIDVHEGAVRDIENATKQHDTVVL</sequence>
<keyword evidence="2" id="KW-1185">Reference proteome</keyword>
<dbReference type="AlphaFoldDB" id="A0AAD9H4C3"/>
<dbReference type="EMBL" id="MU843054">
    <property type="protein sequence ID" value="KAK2022205.1"/>
    <property type="molecule type" value="Genomic_DNA"/>
</dbReference>
<gene>
    <name evidence="1" type="ORF">LX32DRAFT_205538</name>
</gene>
<proteinExistence type="predicted"/>
<organism evidence="1 2">
    <name type="scientific">Colletotrichum zoysiae</name>
    <dbReference type="NCBI Taxonomy" id="1216348"/>
    <lineage>
        <taxon>Eukaryota</taxon>
        <taxon>Fungi</taxon>
        <taxon>Dikarya</taxon>
        <taxon>Ascomycota</taxon>
        <taxon>Pezizomycotina</taxon>
        <taxon>Sordariomycetes</taxon>
        <taxon>Hypocreomycetidae</taxon>
        <taxon>Glomerellales</taxon>
        <taxon>Glomerellaceae</taxon>
        <taxon>Colletotrichum</taxon>
        <taxon>Colletotrichum graminicola species complex</taxon>
    </lineage>
</organism>
<reference evidence="1" key="1">
    <citation type="submission" date="2021-06" db="EMBL/GenBank/DDBJ databases">
        <title>Comparative genomics, transcriptomics and evolutionary studies reveal genomic signatures of adaptation to plant cell wall in hemibiotrophic fungi.</title>
        <authorList>
            <consortium name="DOE Joint Genome Institute"/>
            <person name="Baroncelli R."/>
            <person name="Diaz J.F."/>
            <person name="Benocci T."/>
            <person name="Peng M."/>
            <person name="Battaglia E."/>
            <person name="Haridas S."/>
            <person name="Andreopoulos W."/>
            <person name="Labutti K."/>
            <person name="Pangilinan J."/>
            <person name="Floch G.L."/>
            <person name="Makela M.R."/>
            <person name="Henrissat B."/>
            <person name="Grigoriev I.V."/>
            <person name="Crouch J.A."/>
            <person name="De Vries R.P."/>
            <person name="Sukno S.A."/>
            <person name="Thon M.R."/>
        </authorList>
    </citation>
    <scope>NUCLEOTIDE SEQUENCE</scope>
    <source>
        <strain evidence="1">MAFF235873</strain>
    </source>
</reference>
<evidence type="ECO:0000313" key="1">
    <source>
        <dbReference type="EMBL" id="KAK2022205.1"/>
    </source>
</evidence>
<dbReference type="Pfam" id="PF14441">
    <property type="entry name" value="OTT_1508_deam"/>
    <property type="match status" value="1"/>
</dbReference>
<accession>A0AAD9H4C3</accession>
<dbReference type="InterPro" id="IPR027796">
    <property type="entry name" value="OTT_1508_deam-like"/>
</dbReference>
<name>A0AAD9H4C3_9PEZI</name>
<dbReference type="Proteomes" id="UP001232148">
    <property type="component" value="Unassembled WGS sequence"/>
</dbReference>
<comment type="caution">
    <text evidence="1">The sequence shown here is derived from an EMBL/GenBank/DDBJ whole genome shotgun (WGS) entry which is preliminary data.</text>
</comment>
<protein>
    <submittedName>
        <fullName evidence="1">Uncharacterized protein</fullName>
    </submittedName>
</protein>
<dbReference type="PANTHER" id="PTHR42037:SF1">
    <property type="match status" value="1"/>
</dbReference>
<dbReference type="PANTHER" id="PTHR42037">
    <property type="match status" value="1"/>
</dbReference>
<evidence type="ECO:0000313" key="2">
    <source>
        <dbReference type="Proteomes" id="UP001232148"/>
    </source>
</evidence>